<dbReference type="Proteomes" id="UP000279271">
    <property type="component" value="Unassembled WGS sequence"/>
</dbReference>
<evidence type="ECO:0000256" key="2">
    <source>
        <dbReference type="ARBA" id="ARBA00034534"/>
    </source>
</evidence>
<organism evidence="6 7">
    <name type="scientific">Auxenochlorella protothecoides</name>
    <name type="common">Green microalga</name>
    <name type="synonym">Chlorella protothecoides</name>
    <dbReference type="NCBI Taxonomy" id="3075"/>
    <lineage>
        <taxon>Eukaryota</taxon>
        <taxon>Viridiplantae</taxon>
        <taxon>Chlorophyta</taxon>
        <taxon>core chlorophytes</taxon>
        <taxon>Trebouxiophyceae</taxon>
        <taxon>Chlorellales</taxon>
        <taxon>Chlorellaceae</taxon>
        <taxon>Auxenochlorella</taxon>
    </lineage>
</organism>
<name>A0A3M7KVN0_AUXPR</name>
<gene>
    <name evidence="6" type="ORF">APUTEX25_001983</name>
</gene>
<dbReference type="InterPro" id="IPR019134">
    <property type="entry name" value="Cactin_C"/>
</dbReference>
<evidence type="ECO:0000259" key="5">
    <source>
        <dbReference type="Pfam" id="PF10312"/>
    </source>
</evidence>
<dbReference type="GO" id="GO:0045292">
    <property type="term" value="P:mRNA cis splicing, via spliceosome"/>
    <property type="evidence" value="ECO:0007669"/>
    <property type="project" value="TreeGrafter"/>
</dbReference>
<dbReference type="PANTHER" id="PTHR21737">
    <property type="entry name" value="POLYGLUTAMINE BINDING PROTEIN 1/MARVEL MEMBRANE-ASSOCIATING DOMAIN CONTAINING 3"/>
    <property type="match status" value="1"/>
</dbReference>
<evidence type="ECO:0000259" key="4">
    <source>
        <dbReference type="Pfam" id="PF09732"/>
    </source>
</evidence>
<reference evidence="7" key="1">
    <citation type="journal article" date="2018" name="Algal Res.">
        <title>Characterization of plant carbon substrate utilization by Auxenochlorella protothecoides.</title>
        <authorList>
            <person name="Vogler B.W."/>
            <person name="Starkenburg S.R."/>
            <person name="Sudasinghe N."/>
            <person name="Schambach J.Y."/>
            <person name="Rollin J.A."/>
            <person name="Pattathil S."/>
            <person name="Barry A.N."/>
        </authorList>
    </citation>
    <scope>NUCLEOTIDE SEQUENCE [LARGE SCALE GENOMIC DNA]</scope>
    <source>
        <strain evidence="7">UTEX 25</strain>
    </source>
</reference>
<feature type="region of interest" description="Disordered" evidence="3">
    <location>
        <begin position="453"/>
        <end position="485"/>
    </location>
</feature>
<dbReference type="AlphaFoldDB" id="A0A3M7KVN0"/>
<accession>A0A3M7KVN0</accession>
<feature type="region of interest" description="Disordered" evidence="3">
    <location>
        <begin position="356"/>
        <end position="433"/>
    </location>
</feature>
<dbReference type="SMART" id="SM01050">
    <property type="entry name" value="CactinC_cactus"/>
    <property type="match status" value="1"/>
</dbReference>
<evidence type="ECO:0000256" key="1">
    <source>
        <dbReference type="ARBA" id="ARBA00006895"/>
    </source>
</evidence>
<dbReference type="GO" id="GO:0005737">
    <property type="term" value="C:cytoplasm"/>
    <property type="evidence" value="ECO:0007669"/>
    <property type="project" value="TreeGrafter"/>
</dbReference>
<feature type="compositionally biased region" description="Basic residues" evidence="3">
    <location>
        <begin position="363"/>
        <end position="381"/>
    </location>
</feature>
<proteinExistence type="inferred from homology"/>
<dbReference type="PANTHER" id="PTHR21737:SF4">
    <property type="entry name" value="SPLICING FACTOR CACTIN"/>
    <property type="match status" value="1"/>
</dbReference>
<comment type="caution">
    <text evidence="6">The sequence shown here is derived from an EMBL/GenBank/DDBJ whole genome shotgun (WGS) entry which is preliminary data.</text>
</comment>
<evidence type="ECO:0000256" key="3">
    <source>
        <dbReference type="SAM" id="MobiDB-lite"/>
    </source>
</evidence>
<feature type="compositionally biased region" description="Basic and acidic residues" evidence="3">
    <location>
        <begin position="391"/>
        <end position="407"/>
    </location>
</feature>
<feature type="domain" description="Splicing factor Cactin C-terminal" evidence="4">
    <location>
        <begin position="639"/>
        <end position="725"/>
    </location>
</feature>
<dbReference type="EMBL" id="QOKY01000179">
    <property type="protein sequence ID" value="RMZ54407.1"/>
    <property type="molecule type" value="Genomic_DNA"/>
</dbReference>
<evidence type="ECO:0000313" key="7">
    <source>
        <dbReference type="Proteomes" id="UP000279271"/>
    </source>
</evidence>
<dbReference type="Pfam" id="PF10312">
    <property type="entry name" value="Cactin_mid"/>
    <property type="match status" value="1"/>
</dbReference>
<feature type="domain" description="Splicing factor cactin central" evidence="5">
    <location>
        <begin position="495"/>
        <end position="621"/>
    </location>
</feature>
<dbReference type="GO" id="GO:0005681">
    <property type="term" value="C:spliceosomal complex"/>
    <property type="evidence" value="ECO:0007669"/>
    <property type="project" value="TreeGrafter"/>
</dbReference>
<dbReference type="Pfam" id="PF09732">
    <property type="entry name" value="CactinC_cactus"/>
    <property type="match status" value="1"/>
</dbReference>
<sequence length="725" mass="80587">MGDGIGRALAGEAGYQRLIRLVGRAFYAGECPPPVAIDPDALLPPTVSRFSKFSFAGLGVLLLDYLATRADGYCDEVTVCEDTRLSQKQVRRALKYLEDAGLVRCDVVKYSLARDKEPSDDPEVAARRRVETHAFWAVDYPRVKDALRLRLALMREALRKQGTFLCEECGAELEQRAAGDSQAGGPGGSAAGNKARQAAAKALQAVFERQLAPLIEQLERIKDADPPDPGSLQVKIGQGSSATGPGQALLPGKELPAWFRRPEQEGAGADAATASAAAEDEARRRQIEAAYVAQYMESVRLAGLAVIPTDAKRVKLEDVKGEAVAKAEAEANDAEEAAAAVQADFDWEDMSWQWAEGQPHDAKKSKKSKRSKEKKEKRRRRDSSDDSSSDEDARKQNKNEKLRIVEHQKKHKKVDSEYTDEANPFGDPNFSKPFVWGKKIEKQIAEGVDVREMSAKAEAKRHQSRLEEAEKVKKRQEQREAEREAMQAELEMIQRERAAAEAVELERKQEDFLLEQSKMRSQARLAEGRPRAVDALAALVYDLPGVDPAELDPGSLLYGPGATLGLLRELRADAAAFQELDRVDAGRAAFWAALETVVGAGLAEAQREEEVDRAKARGEPTPAQYAVREAGWHGSIEADGYKFNIFYPDLIDKSKSPVYKIEKDPNAVAGETCILRFTAGPPYEDIAFRIVNKDWEYNHKKGFKSVFDRGILHVYFNFRRQRYRR</sequence>
<comment type="similarity">
    <text evidence="1">Belongs to the CACTIN family.</text>
</comment>
<dbReference type="InterPro" id="IPR018816">
    <property type="entry name" value="Cactin_central"/>
</dbReference>
<protein>
    <recommendedName>
        <fullName evidence="2">Splicing factor Cactin</fullName>
    </recommendedName>
</protein>
<evidence type="ECO:0000313" key="6">
    <source>
        <dbReference type="EMBL" id="RMZ54407.1"/>
    </source>
</evidence>